<sequence>MFEEAPARRGPQWDIKTLRSNTFHQKTTTIMTSAVFSSPRCLFSKHFASVQLAIHLAQRGVPMFFHV</sequence>
<evidence type="ECO:0000313" key="1">
    <source>
        <dbReference type="EMBL" id="KAK3909568.1"/>
    </source>
</evidence>
<dbReference type="AlphaFoldDB" id="A0AAE1GVK1"/>
<organism evidence="1 2">
    <name type="scientific">Frankliniella fusca</name>
    <dbReference type="NCBI Taxonomy" id="407009"/>
    <lineage>
        <taxon>Eukaryota</taxon>
        <taxon>Metazoa</taxon>
        <taxon>Ecdysozoa</taxon>
        <taxon>Arthropoda</taxon>
        <taxon>Hexapoda</taxon>
        <taxon>Insecta</taxon>
        <taxon>Pterygota</taxon>
        <taxon>Neoptera</taxon>
        <taxon>Paraneoptera</taxon>
        <taxon>Thysanoptera</taxon>
        <taxon>Terebrantia</taxon>
        <taxon>Thripoidea</taxon>
        <taxon>Thripidae</taxon>
        <taxon>Frankliniella</taxon>
    </lineage>
</organism>
<reference evidence="1" key="1">
    <citation type="submission" date="2021-07" db="EMBL/GenBank/DDBJ databases">
        <authorList>
            <person name="Catto M.A."/>
            <person name="Jacobson A."/>
            <person name="Kennedy G."/>
            <person name="Labadie P."/>
            <person name="Hunt B.G."/>
            <person name="Srinivasan R."/>
        </authorList>
    </citation>
    <scope>NUCLEOTIDE SEQUENCE</scope>
    <source>
        <strain evidence="1">PL_HMW_Pooled</strain>
        <tissue evidence="1">Head</tissue>
    </source>
</reference>
<proteinExistence type="predicted"/>
<dbReference type="Proteomes" id="UP001219518">
    <property type="component" value="Unassembled WGS sequence"/>
</dbReference>
<gene>
    <name evidence="1" type="ORF">KUF71_019671</name>
</gene>
<keyword evidence="2" id="KW-1185">Reference proteome</keyword>
<comment type="caution">
    <text evidence="1">The sequence shown here is derived from an EMBL/GenBank/DDBJ whole genome shotgun (WGS) entry which is preliminary data.</text>
</comment>
<reference evidence="1" key="2">
    <citation type="journal article" date="2023" name="BMC Genomics">
        <title>Pest status, molecular evolution, and epigenetic factors derived from the genome assembly of Frankliniella fusca, a thysanopteran phytovirus vector.</title>
        <authorList>
            <person name="Catto M.A."/>
            <person name="Labadie P.E."/>
            <person name="Jacobson A.L."/>
            <person name="Kennedy G.G."/>
            <person name="Srinivasan R."/>
            <person name="Hunt B.G."/>
        </authorList>
    </citation>
    <scope>NUCLEOTIDE SEQUENCE</scope>
    <source>
        <strain evidence="1">PL_HMW_Pooled</strain>
    </source>
</reference>
<dbReference type="EMBL" id="JAHWGI010000106">
    <property type="protein sequence ID" value="KAK3909568.1"/>
    <property type="molecule type" value="Genomic_DNA"/>
</dbReference>
<evidence type="ECO:0000313" key="2">
    <source>
        <dbReference type="Proteomes" id="UP001219518"/>
    </source>
</evidence>
<protein>
    <submittedName>
        <fullName evidence="1">RNA replication polyprotein</fullName>
    </submittedName>
</protein>
<name>A0AAE1GVK1_9NEOP</name>
<accession>A0AAE1GVK1</accession>